<feature type="transmembrane region" description="Helical" evidence="6">
    <location>
        <begin position="430"/>
        <end position="451"/>
    </location>
</feature>
<feature type="transmembrane region" description="Helical" evidence="6">
    <location>
        <begin position="191"/>
        <end position="214"/>
    </location>
</feature>
<evidence type="ECO:0000256" key="6">
    <source>
        <dbReference type="SAM" id="Phobius"/>
    </source>
</evidence>
<reference evidence="7 8" key="1">
    <citation type="journal article" date="2015" name="Genome Announc.">
        <title>Expanding the biotechnology potential of lactobacilli through comparative genomics of 213 strains and associated genera.</title>
        <authorList>
            <person name="Sun Z."/>
            <person name="Harris H.M."/>
            <person name="McCann A."/>
            <person name="Guo C."/>
            <person name="Argimon S."/>
            <person name="Zhang W."/>
            <person name="Yang X."/>
            <person name="Jeffery I.B."/>
            <person name="Cooney J.C."/>
            <person name="Kagawa T.F."/>
            <person name="Liu W."/>
            <person name="Song Y."/>
            <person name="Salvetti E."/>
            <person name="Wrobel A."/>
            <person name="Rasinkangas P."/>
            <person name="Parkhill J."/>
            <person name="Rea M.C."/>
            <person name="O'Sullivan O."/>
            <person name="Ritari J."/>
            <person name="Douillard F.P."/>
            <person name="Paul Ross R."/>
            <person name="Yang R."/>
            <person name="Briner A.E."/>
            <person name="Felis G.E."/>
            <person name="de Vos W.M."/>
            <person name="Barrangou R."/>
            <person name="Klaenhammer T.R."/>
            <person name="Caufield P.W."/>
            <person name="Cui Y."/>
            <person name="Zhang H."/>
            <person name="O'Toole P.W."/>
        </authorList>
    </citation>
    <scope>NUCLEOTIDE SEQUENCE [LARGE SCALE GENOMIC DNA]</scope>
    <source>
        <strain evidence="7 8">DSM 4864</strain>
    </source>
</reference>
<evidence type="ECO:0000313" key="7">
    <source>
        <dbReference type="EMBL" id="KRM14767.1"/>
    </source>
</evidence>
<dbReference type="GO" id="GO:0005886">
    <property type="term" value="C:plasma membrane"/>
    <property type="evidence" value="ECO:0007669"/>
    <property type="project" value="UniProtKB-SubCell"/>
</dbReference>
<accession>A0A0R1WAR7</accession>
<protein>
    <submittedName>
        <fullName evidence="7">Amino acid permease</fullName>
    </submittedName>
</protein>
<proteinExistence type="predicted"/>
<feature type="transmembrane region" description="Helical" evidence="6">
    <location>
        <begin position="392"/>
        <end position="410"/>
    </location>
</feature>
<organism evidence="7 8">
    <name type="scientific">Limosilactobacillus oris DSM 4864</name>
    <dbReference type="NCBI Taxonomy" id="1423779"/>
    <lineage>
        <taxon>Bacteria</taxon>
        <taxon>Bacillati</taxon>
        <taxon>Bacillota</taxon>
        <taxon>Bacilli</taxon>
        <taxon>Lactobacillales</taxon>
        <taxon>Lactobacillaceae</taxon>
        <taxon>Limosilactobacillus</taxon>
    </lineage>
</organism>
<dbReference type="RefSeq" id="WP_003713638.1">
    <property type="nucleotide sequence ID" value="NZ_AZGE01000021.1"/>
</dbReference>
<gene>
    <name evidence="7" type="ORF">FC49_GL000931</name>
</gene>
<dbReference type="PANTHER" id="PTHR42770:SF18">
    <property type="entry name" value="ARGININE_AGMATINE ANTIPORTER"/>
    <property type="match status" value="1"/>
</dbReference>
<feature type="transmembrane region" description="Helical" evidence="6">
    <location>
        <begin position="118"/>
        <end position="140"/>
    </location>
</feature>
<keyword evidence="4 6" id="KW-1133">Transmembrane helix</keyword>
<dbReference type="Gene3D" id="1.20.1740.10">
    <property type="entry name" value="Amino acid/polyamine transporter I"/>
    <property type="match status" value="1"/>
</dbReference>
<feature type="transmembrane region" description="Helical" evidence="6">
    <location>
        <begin position="327"/>
        <end position="346"/>
    </location>
</feature>
<evidence type="ECO:0000256" key="1">
    <source>
        <dbReference type="ARBA" id="ARBA00004651"/>
    </source>
</evidence>
<keyword evidence="5 6" id="KW-0472">Membrane</keyword>
<feature type="transmembrane region" description="Helical" evidence="6">
    <location>
        <begin position="282"/>
        <end position="306"/>
    </location>
</feature>
<dbReference type="GO" id="GO:0022857">
    <property type="term" value="F:transmembrane transporter activity"/>
    <property type="evidence" value="ECO:0007669"/>
    <property type="project" value="InterPro"/>
</dbReference>
<evidence type="ECO:0000256" key="3">
    <source>
        <dbReference type="ARBA" id="ARBA00022692"/>
    </source>
</evidence>
<dbReference type="Proteomes" id="UP000050973">
    <property type="component" value="Unassembled WGS sequence"/>
</dbReference>
<feature type="transmembrane region" description="Helical" evidence="6">
    <location>
        <begin position="152"/>
        <end position="171"/>
    </location>
</feature>
<feature type="transmembrane region" description="Helical" evidence="6">
    <location>
        <begin position="352"/>
        <end position="372"/>
    </location>
</feature>
<name>A0A0R1WAR7_9LACO</name>
<sequence>MTKTKLGFWSIVLLAINSIIGSGIFLTPGSVVSMVGTKAPLAYFLAALFAATLAITFAAAAKYVNKSGAAYSYAKAAYGENMGFYMGVVRFFSASVAWGVMAVGVIRSTYSIFGWNQSFGNITLGFVVLMLIIMVVNLLGRRVFTIINDLSTIGKLGALILLIIAGTVVLLKTGDNHFAELDQLTSRGKPLIPAFTTSGFVMAVISAFYAFTGFEAVATGSEDMQEPEKNLPRAIPLAILIIAIIYIGTIAIAMMVNPVALVKTKQVVALVAIFHNQVLQDVILAGAIISMFGINVAASFHTPRVLEAMANENQVPQFIARRTKLNFPLVSFAITLLLAVGIPMAFQYSLPTIIVISATVRFFEFIIIPLGVIRFYQGKNREAILPAKKNPFTDVVMPVLAVIVTIVLLARYDWISEFSIHQGGHMVANWYAIFGMAFGFIILPAILFLLTRRERQANTNKEN</sequence>
<dbReference type="AlphaFoldDB" id="A0A0R1WAR7"/>
<keyword evidence="2" id="KW-1003">Cell membrane</keyword>
<feature type="transmembrane region" description="Helical" evidence="6">
    <location>
        <begin position="41"/>
        <end position="61"/>
    </location>
</feature>
<evidence type="ECO:0000256" key="2">
    <source>
        <dbReference type="ARBA" id="ARBA00022475"/>
    </source>
</evidence>
<evidence type="ECO:0000313" key="8">
    <source>
        <dbReference type="Proteomes" id="UP000050973"/>
    </source>
</evidence>
<feature type="transmembrane region" description="Helical" evidence="6">
    <location>
        <begin position="7"/>
        <end position="29"/>
    </location>
</feature>
<dbReference type="PIRSF" id="PIRSF006060">
    <property type="entry name" value="AA_transporter"/>
    <property type="match status" value="1"/>
</dbReference>
<comment type="subcellular location">
    <subcellularLocation>
        <location evidence="1">Cell membrane</location>
        <topology evidence="1">Multi-pass membrane protein</topology>
    </subcellularLocation>
</comment>
<dbReference type="InterPro" id="IPR002293">
    <property type="entry name" value="AA/rel_permease1"/>
</dbReference>
<keyword evidence="3 6" id="KW-0812">Transmembrane</keyword>
<dbReference type="InterPro" id="IPR050367">
    <property type="entry name" value="APC_superfamily"/>
</dbReference>
<dbReference type="PATRIC" id="fig|1423779.3.peg.950"/>
<dbReference type="Pfam" id="PF13520">
    <property type="entry name" value="AA_permease_2"/>
    <property type="match status" value="1"/>
</dbReference>
<feature type="transmembrane region" description="Helical" evidence="6">
    <location>
        <begin position="235"/>
        <end position="262"/>
    </location>
</feature>
<comment type="caution">
    <text evidence="7">The sequence shown here is derived from an EMBL/GenBank/DDBJ whole genome shotgun (WGS) entry which is preliminary data.</text>
</comment>
<evidence type="ECO:0000256" key="4">
    <source>
        <dbReference type="ARBA" id="ARBA00022989"/>
    </source>
</evidence>
<feature type="transmembrane region" description="Helical" evidence="6">
    <location>
        <begin position="82"/>
        <end position="106"/>
    </location>
</feature>
<evidence type="ECO:0000256" key="5">
    <source>
        <dbReference type="ARBA" id="ARBA00023136"/>
    </source>
</evidence>
<dbReference type="PANTHER" id="PTHR42770">
    <property type="entry name" value="AMINO ACID TRANSPORTER-RELATED"/>
    <property type="match status" value="1"/>
</dbReference>
<dbReference type="EMBL" id="AZGE01000021">
    <property type="protein sequence ID" value="KRM14767.1"/>
    <property type="molecule type" value="Genomic_DNA"/>
</dbReference>